<name>A0AAD8YIG0_9STRA</name>
<feature type="domain" description="Methyltransferase" evidence="2">
    <location>
        <begin position="131"/>
        <end position="250"/>
    </location>
</feature>
<dbReference type="InterPro" id="IPR025714">
    <property type="entry name" value="Methyltranfer_dom"/>
</dbReference>
<dbReference type="Gene3D" id="3.40.50.150">
    <property type="entry name" value="Vaccinia Virus protein VP39"/>
    <property type="match status" value="1"/>
</dbReference>
<keyword evidence="4" id="KW-1185">Reference proteome</keyword>
<reference evidence="3" key="1">
    <citation type="submission" date="2023-06" db="EMBL/GenBank/DDBJ databases">
        <title>Survivors Of The Sea: Transcriptome response of Skeletonema marinoi to long-term dormancy.</title>
        <authorList>
            <person name="Pinder M.I.M."/>
            <person name="Kourtchenko O."/>
            <person name="Robertson E.K."/>
            <person name="Larsson T."/>
            <person name="Maumus F."/>
            <person name="Osuna-Cruz C.M."/>
            <person name="Vancaester E."/>
            <person name="Stenow R."/>
            <person name="Vandepoele K."/>
            <person name="Ploug H."/>
            <person name="Bruchert V."/>
            <person name="Godhe A."/>
            <person name="Topel M."/>
        </authorList>
    </citation>
    <scope>NUCLEOTIDE SEQUENCE</scope>
    <source>
        <strain evidence="3">R05AC</strain>
    </source>
</reference>
<dbReference type="AlphaFoldDB" id="A0AAD8YIG0"/>
<organism evidence="3 4">
    <name type="scientific">Skeletonema marinoi</name>
    <dbReference type="NCBI Taxonomy" id="267567"/>
    <lineage>
        <taxon>Eukaryota</taxon>
        <taxon>Sar</taxon>
        <taxon>Stramenopiles</taxon>
        <taxon>Ochrophyta</taxon>
        <taxon>Bacillariophyta</taxon>
        <taxon>Coscinodiscophyceae</taxon>
        <taxon>Thalassiosirophycidae</taxon>
        <taxon>Thalassiosirales</taxon>
        <taxon>Skeletonemataceae</taxon>
        <taxon>Skeletonema</taxon>
        <taxon>Skeletonema marinoi-dohrnii complex</taxon>
    </lineage>
</organism>
<feature type="region of interest" description="Disordered" evidence="1">
    <location>
        <begin position="1"/>
        <end position="35"/>
    </location>
</feature>
<evidence type="ECO:0000259" key="2">
    <source>
        <dbReference type="Pfam" id="PF13679"/>
    </source>
</evidence>
<dbReference type="EMBL" id="JATAAI010000005">
    <property type="protein sequence ID" value="KAK1745685.1"/>
    <property type="molecule type" value="Genomic_DNA"/>
</dbReference>
<protein>
    <recommendedName>
        <fullName evidence="2">Methyltransferase domain-containing protein</fullName>
    </recommendedName>
</protein>
<dbReference type="Pfam" id="PF13679">
    <property type="entry name" value="Methyltransf_32"/>
    <property type="match status" value="1"/>
</dbReference>
<sequence>MNQPPPSSSQSNNKRKMSDLPTDWTNMRPRKGGKRRQRFDDLFSKHLPRSANVIDPNSMVNNIQGEPRHLLKAYVTERCPGSLELVDALFWVAEHYPQQLRTKELCETLESVTLIGADINALLSKENDPTGDRKRSMTIFDLACGHGLGGMLLAYRFPSIKVVCIDKEERPCWTSYREAFEKFGVKANKQDTSVTANLTFKVGDIMSSEVFQPQNGDYLMCLHGCNELSPFVLSTGQSYKTGFAVMPCCLRDGMLGVTTSSSNRNWGIVDDTARYSIQVGYLAGKFGVGKVAAISQSITNRFLIIIGDYWSQCNKELSLNDESKS</sequence>
<gene>
    <name evidence="3" type="ORF">QTG54_003609</name>
</gene>
<dbReference type="Proteomes" id="UP001224775">
    <property type="component" value="Unassembled WGS sequence"/>
</dbReference>
<evidence type="ECO:0000313" key="4">
    <source>
        <dbReference type="Proteomes" id="UP001224775"/>
    </source>
</evidence>
<dbReference type="InterPro" id="IPR029063">
    <property type="entry name" value="SAM-dependent_MTases_sf"/>
</dbReference>
<dbReference type="SUPFAM" id="SSF53335">
    <property type="entry name" value="S-adenosyl-L-methionine-dependent methyltransferases"/>
    <property type="match status" value="1"/>
</dbReference>
<evidence type="ECO:0000313" key="3">
    <source>
        <dbReference type="EMBL" id="KAK1745685.1"/>
    </source>
</evidence>
<evidence type="ECO:0000256" key="1">
    <source>
        <dbReference type="SAM" id="MobiDB-lite"/>
    </source>
</evidence>
<accession>A0AAD8YIG0</accession>
<comment type="caution">
    <text evidence="3">The sequence shown here is derived from an EMBL/GenBank/DDBJ whole genome shotgun (WGS) entry which is preliminary data.</text>
</comment>
<proteinExistence type="predicted"/>